<evidence type="ECO:0000256" key="1">
    <source>
        <dbReference type="ARBA" id="ARBA00011055"/>
    </source>
</evidence>
<evidence type="ECO:0000259" key="5">
    <source>
        <dbReference type="PROSITE" id="PS50405"/>
    </source>
</evidence>
<dbReference type="SFLD" id="SFLDG00363">
    <property type="entry name" value="AMPS_(cytGST):_Alpha-__Mu-__Pi"/>
    <property type="match status" value="1"/>
</dbReference>
<sequence>MSEKARLTYFNGRGRGESIRFMLGAAGIEFDEVFLETKEQLEELRARGDLLFLQVPLLEIDGMKMVQSGAMMRYIARKASLYGKDDKESARIDMLADGVRDFQLKFLQIPFQSDPTELLALIRDKDLPRYLPIYDKILQDSGKGFLVGGSLSMADVLLFEALLSVHETFPDLLKDYPKLQEFRDRMAAQPNIAKFLAGGQRKPLGDAVYRDTVDTVLGRK</sequence>
<dbReference type="Gene3D" id="1.20.1050.10">
    <property type="match status" value="1"/>
</dbReference>
<gene>
    <name evidence="6" type="primary">GSTA4</name>
    <name evidence="6" type="ORF">BLAG_LOCUS566</name>
</gene>
<evidence type="ECO:0000259" key="4">
    <source>
        <dbReference type="PROSITE" id="PS50404"/>
    </source>
</evidence>
<keyword evidence="7" id="KW-1185">Reference proteome</keyword>
<evidence type="ECO:0000256" key="3">
    <source>
        <dbReference type="ARBA" id="ARBA00022679"/>
    </source>
</evidence>
<feature type="domain" description="GST C-terminal" evidence="5">
    <location>
        <begin position="85"/>
        <end position="204"/>
    </location>
</feature>
<dbReference type="InterPro" id="IPR036282">
    <property type="entry name" value="Glutathione-S-Trfase_C_sf"/>
</dbReference>
<dbReference type="SFLD" id="SFLDS00019">
    <property type="entry name" value="Glutathione_Transferase_(cytos"/>
    <property type="match status" value="1"/>
</dbReference>
<name>A0A8J9YMD4_BRALA</name>
<evidence type="ECO:0000313" key="7">
    <source>
        <dbReference type="Proteomes" id="UP000838412"/>
    </source>
</evidence>
<comment type="similarity">
    <text evidence="1">Belongs to the GST superfamily. Alpha family.</text>
</comment>
<dbReference type="Pfam" id="PF02798">
    <property type="entry name" value="GST_N"/>
    <property type="match status" value="1"/>
</dbReference>
<reference evidence="6" key="1">
    <citation type="submission" date="2022-01" db="EMBL/GenBank/DDBJ databases">
        <authorList>
            <person name="Braso-Vives M."/>
        </authorList>
    </citation>
    <scope>NUCLEOTIDE SEQUENCE</scope>
</reference>
<dbReference type="FunFam" id="1.20.1050.10:FF:000005">
    <property type="entry name" value="Glutathione S-transferase A1"/>
    <property type="match status" value="1"/>
</dbReference>
<dbReference type="EC" id="2.5.1.18" evidence="2"/>
<protein>
    <recommendedName>
        <fullName evidence="2">glutathione transferase</fullName>
        <ecNumber evidence="2">2.5.1.18</ecNumber>
    </recommendedName>
</protein>
<dbReference type="Gene3D" id="3.40.30.10">
    <property type="entry name" value="Glutaredoxin"/>
    <property type="match status" value="1"/>
</dbReference>
<dbReference type="InterPro" id="IPR050213">
    <property type="entry name" value="GST_superfamily"/>
</dbReference>
<dbReference type="InterPro" id="IPR003080">
    <property type="entry name" value="GST_alpha"/>
</dbReference>
<dbReference type="PRINTS" id="PR01266">
    <property type="entry name" value="GSTRNSFRASEA"/>
</dbReference>
<organism evidence="6 7">
    <name type="scientific">Branchiostoma lanceolatum</name>
    <name type="common">Common lancelet</name>
    <name type="synonym">Amphioxus lanceolatum</name>
    <dbReference type="NCBI Taxonomy" id="7740"/>
    <lineage>
        <taxon>Eukaryota</taxon>
        <taxon>Metazoa</taxon>
        <taxon>Chordata</taxon>
        <taxon>Cephalochordata</taxon>
        <taxon>Leptocardii</taxon>
        <taxon>Amphioxiformes</taxon>
        <taxon>Branchiostomatidae</taxon>
        <taxon>Branchiostoma</taxon>
    </lineage>
</organism>
<evidence type="ECO:0000256" key="2">
    <source>
        <dbReference type="ARBA" id="ARBA00012452"/>
    </source>
</evidence>
<dbReference type="PROSITE" id="PS50405">
    <property type="entry name" value="GST_CTER"/>
    <property type="match status" value="1"/>
</dbReference>
<dbReference type="Pfam" id="PF14497">
    <property type="entry name" value="GST_C_3"/>
    <property type="match status" value="1"/>
</dbReference>
<dbReference type="PANTHER" id="PTHR11571">
    <property type="entry name" value="GLUTATHIONE S-TRANSFERASE"/>
    <property type="match status" value="1"/>
</dbReference>
<proteinExistence type="inferred from homology"/>
<dbReference type="InterPro" id="IPR036249">
    <property type="entry name" value="Thioredoxin-like_sf"/>
</dbReference>
<dbReference type="InterPro" id="IPR004045">
    <property type="entry name" value="Glutathione_S-Trfase_N"/>
</dbReference>
<dbReference type="PROSITE" id="PS50404">
    <property type="entry name" value="GST_NTER"/>
    <property type="match status" value="1"/>
</dbReference>
<dbReference type="FunFam" id="3.40.30.10:FF:000360">
    <property type="entry name" value="Glutathione S-transferase"/>
    <property type="match status" value="1"/>
</dbReference>
<dbReference type="SUPFAM" id="SSF52833">
    <property type="entry name" value="Thioredoxin-like"/>
    <property type="match status" value="1"/>
</dbReference>
<dbReference type="InterPro" id="IPR040079">
    <property type="entry name" value="Glutathione_S-Trfase"/>
</dbReference>
<dbReference type="SUPFAM" id="SSF47616">
    <property type="entry name" value="GST C-terminal domain-like"/>
    <property type="match status" value="1"/>
</dbReference>
<dbReference type="Proteomes" id="UP000838412">
    <property type="component" value="Chromosome 1"/>
</dbReference>
<dbReference type="EMBL" id="OV696686">
    <property type="protein sequence ID" value="CAH1228017.1"/>
    <property type="molecule type" value="Genomic_DNA"/>
</dbReference>
<dbReference type="PANTHER" id="PTHR11571:SF230">
    <property type="entry name" value="GLUTATHIONE TRANSFERASE"/>
    <property type="match status" value="1"/>
</dbReference>
<dbReference type="AlphaFoldDB" id="A0A8J9YMD4"/>
<keyword evidence="3" id="KW-0808">Transferase</keyword>
<dbReference type="OrthoDB" id="414243at2759"/>
<dbReference type="InterPro" id="IPR010987">
    <property type="entry name" value="Glutathione-S-Trfase_C-like"/>
</dbReference>
<feature type="domain" description="GST N-terminal" evidence="4">
    <location>
        <begin position="3"/>
        <end position="83"/>
    </location>
</feature>
<dbReference type="InterPro" id="IPR004046">
    <property type="entry name" value="GST_C"/>
</dbReference>
<accession>A0A8J9YMD4</accession>
<dbReference type="GO" id="GO:0006749">
    <property type="term" value="P:glutathione metabolic process"/>
    <property type="evidence" value="ECO:0007669"/>
    <property type="project" value="TreeGrafter"/>
</dbReference>
<dbReference type="GO" id="GO:0004364">
    <property type="term" value="F:glutathione transferase activity"/>
    <property type="evidence" value="ECO:0007669"/>
    <property type="project" value="UniProtKB-EC"/>
</dbReference>
<evidence type="ECO:0000313" key="6">
    <source>
        <dbReference type="EMBL" id="CAH1228017.1"/>
    </source>
</evidence>
<dbReference type="SFLD" id="SFLDG01205">
    <property type="entry name" value="AMPS.1"/>
    <property type="match status" value="1"/>
</dbReference>